<dbReference type="PROSITE" id="PS00913">
    <property type="entry name" value="ADH_IRON_1"/>
    <property type="match status" value="1"/>
</dbReference>
<evidence type="ECO:0000259" key="5">
    <source>
        <dbReference type="Pfam" id="PF00465"/>
    </source>
</evidence>
<dbReference type="FunFam" id="3.40.50.1970:FF:000003">
    <property type="entry name" value="Alcohol dehydrogenase, iron-containing"/>
    <property type="match status" value="1"/>
</dbReference>
<dbReference type="Proteomes" id="UP001486808">
    <property type="component" value="Unassembled WGS sequence"/>
</dbReference>
<dbReference type="InterPro" id="IPR039697">
    <property type="entry name" value="Alcohol_dehydrogenase_Fe"/>
</dbReference>
<reference evidence="7 10" key="3">
    <citation type="submission" date="2024-04" db="EMBL/GenBank/DDBJ databases">
        <title>Draft genome sequence of Halopseudomonas sabulinigri NBRC 116187.</title>
        <authorList>
            <person name="Miyakawa T."/>
            <person name="Kusuya Y."/>
            <person name="Miura T."/>
        </authorList>
    </citation>
    <scope>NUCLEOTIDE SEQUENCE [LARGE SCALE GENOMIC DNA]</scope>
    <source>
        <strain evidence="7 10">4NH20-0042</strain>
    </source>
</reference>
<comment type="similarity">
    <text evidence="2">Belongs to the iron-containing alcohol dehydrogenase family.</text>
</comment>
<protein>
    <submittedName>
        <fullName evidence="7 8">Alcohol dehydrogenase</fullName>
    </submittedName>
</protein>
<dbReference type="GO" id="GO:0046872">
    <property type="term" value="F:metal ion binding"/>
    <property type="evidence" value="ECO:0007669"/>
    <property type="project" value="InterPro"/>
</dbReference>
<evidence type="ECO:0000313" key="10">
    <source>
        <dbReference type="Proteomes" id="UP001486808"/>
    </source>
</evidence>
<feature type="domain" description="Alcohol dehydrogenase iron-type/glycerol dehydrogenase GldA" evidence="5">
    <location>
        <begin position="11"/>
        <end position="177"/>
    </location>
</feature>
<name>A0A1H1URE9_9GAMM</name>
<dbReference type="InterPro" id="IPR018211">
    <property type="entry name" value="ADH_Fe_CS"/>
</dbReference>
<dbReference type="GO" id="GO:0004022">
    <property type="term" value="F:alcohol dehydrogenase (NAD+) activity"/>
    <property type="evidence" value="ECO:0007669"/>
    <property type="project" value="TreeGrafter"/>
</dbReference>
<evidence type="ECO:0000313" key="7">
    <source>
        <dbReference type="EMBL" id="GAA6132496.1"/>
    </source>
</evidence>
<dbReference type="Gene3D" id="3.40.50.1970">
    <property type="match status" value="1"/>
</dbReference>
<dbReference type="Gene3D" id="1.20.1090.10">
    <property type="entry name" value="Dehydroquinate synthase-like - alpha domain"/>
    <property type="match status" value="1"/>
</dbReference>
<dbReference type="EMBL" id="BAABWD010000003">
    <property type="protein sequence ID" value="GAA6132496.1"/>
    <property type="molecule type" value="Genomic_DNA"/>
</dbReference>
<gene>
    <name evidence="7" type="ORF">NBRC116187_28560</name>
    <name evidence="8" type="ORF">SAMN05216271_2623</name>
</gene>
<evidence type="ECO:0000256" key="2">
    <source>
        <dbReference type="ARBA" id="ARBA00007358"/>
    </source>
</evidence>
<evidence type="ECO:0000259" key="6">
    <source>
        <dbReference type="Pfam" id="PF25137"/>
    </source>
</evidence>
<reference evidence="9" key="2">
    <citation type="submission" date="2016-10" db="EMBL/GenBank/DDBJ databases">
        <authorList>
            <person name="Varghese N."/>
            <person name="Submissions S."/>
        </authorList>
    </citation>
    <scope>NUCLEOTIDE SEQUENCE [LARGE SCALE GENOMIC DNA]</scope>
    <source>
        <strain evidence="9">JCM 14963</strain>
    </source>
</reference>
<dbReference type="CDD" id="cd08193">
    <property type="entry name" value="HVD"/>
    <property type="match status" value="1"/>
</dbReference>
<dbReference type="AlphaFoldDB" id="A0A1H1URE9"/>
<dbReference type="STRING" id="472181.SAMN05216271_2623"/>
<dbReference type="Pfam" id="PF00465">
    <property type="entry name" value="Fe-ADH"/>
    <property type="match status" value="1"/>
</dbReference>
<evidence type="ECO:0000256" key="3">
    <source>
        <dbReference type="ARBA" id="ARBA00023002"/>
    </source>
</evidence>
<keyword evidence="3" id="KW-0560">Oxidoreductase</keyword>
<comment type="cofactor">
    <cofactor evidence="1">
        <name>Fe cation</name>
        <dbReference type="ChEBI" id="CHEBI:24875"/>
    </cofactor>
</comment>
<reference evidence="8" key="1">
    <citation type="submission" date="2016-10" db="EMBL/GenBank/DDBJ databases">
        <authorList>
            <person name="de Groot N.N."/>
        </authorList>
    </citation>
    <scope>NUCLEOTIDE SEQUENCE [LARGE SCALE GENOMIC DNA]</scope>
    <source>
        <strain evidence="8">JCM 14963</strain>
    </source>
</reference>
<dbReference type="SUPFAM" id="SSF56796">
    <property type="entry name" value="Dehydroquinate synthase-like"/>
    <property type="match status" value="1"/>
</dbReference>
<evidence type="ECO:0000256" key="4">
    <source>
        <dbReference type="ARBA" id="ARBA00023027"/>
    </source>
</evidence>
<dbReference type="FunFam" id="1.20.1090.10:FF:000001">
    <property type="entry name" value="Aldehyde-alcohol dehydrogenase"/>
    <property type="match status" value="1"/>
</dbReference>
<dbReference type="PANTHER" id="PTHR11496">
    <property type="entry name" value="ALCOHOL DEHYDROGENASE"/>
    <property type="match status" value="1"/>
</dbReference>
<keyword evidence="10" id="KW-1185">Reference proteome</keyword>
<feature type="domain" description="Fe-containing alcohol dehydrogenase-like C-terminal" evidence="6">
    <location>
        <begin position="189"/>
        <end position="386"/>
    </location>
</feature>
<evidence type="ECO:0000313" key="8">
    <source>
        <dbReference type="EMBL" id="SDS74439.1"/>
    </source>
</evidence>
<sequence length="387" mass="40724">MNPFSFATTAQILCESGSAARLGELCRERDAQRVLIVTDPGITKIGLLNNILPAMAKAQVSVEVFDQVEADPPEHVVLEAVEQARNMQAELIIGFGGGSSMDVAKLVALLAHPDCKQQMADIYGVGNARGQRLPLFQVPTTAGTGSEVTQIAIITTGATTKMGVVSPILLPDLALLDADLTLGLPAHVTAATGIDAMVHAIEAYTSKLKKNPLSDMLAREALRLLAGNLDQVVQNGQNREARQAMLLGALLAGQAFANAPVAAVHALAYPLGGHFHIPHGLSNALVLPTVIEFNASHAAPLYAELAPLIVGPGLQPGDADHLTAQMVSALADLSPRCGLPSRLRDAGVPKDKLELLAKDAMLQQRLLVNNPRDVSEADALAIYNLAY</sequence>
<keyword evidence="4" id="KW-0520">NAD</keyword>
<dbReference type="InterPro" id="IPR056798">
    <property type="entry name" value="ADH_Fe_C"/>
</dbReference>
<accession>A0A1H1URE9</accession>
<dbReference type="RefSeq" id="WP_092287336.1">
    <property type="nucleotide sequence ID" value="NZ_BAABWD010000003.1"/>
</dbReference>
<dbReference type="Pfam" id="PF25137">
    <property type="entry name" value="ADH_Fe_C"/>
    <property type="match status" value="1"/>
</dbReference>
<dbReference type="InterPro" id="IPR001670">
    <property type="entry name" value="ADH_Fe/GldA"/>
</dbReference>
<proteinExistence type="inferred from homology"/>
<dbReference type="EMBL" id="LT629763">
    <property type="protein sequence ID" value="SDS74439.1"/>
    <property type="molecule type" value="Genomic_DNA"/>
</dbReference>
<evidence type="ECO:0000256" key="1">
    <source>
        <dbReference type="ARBA" id="ARBA00001962"/>
    </source>
</evidence>
<dbReference type="OrthoDB" id="9815791at2"/>
<dbReference type="Proteomes" id="UP000243413">
    <property type="component" value="Chromosome I"/>
</dbReference>
<organism evidence="8 9">
    <name type="scientific">Halopseudomonas sabulinigri</name>
    <dbReference type="NCBI Taxonomy" id="472181"/>
    <lineage>
        <taxon>Bacteria</taxon>
        <taxon>Pseudomonadati</taxon>
        <taxon>Pseudomonadota</taxon>
        <taxon>Gammaproteobacteria</taxon>
        <taxon>Pseudomonadales</taxon>
        <taxon>Pseudomonadaceae</taxon>
        <taxon>Halopseudomonas</taxon>
    </lineage>
</organism>
<evidence type="ECO:0000313" key="9">
    <source>
        <dbReference type="Proteomes" id="UP000243413"/>
    </source>
</evidence>
<dbReference type="PANTHER" id="PTHR11496:SF102">
    <property type="entry name" value="ALCOHOL DEHYDROGENASE 4"/>
    <property type="match status" value="1"/>
</dbReference>